<evidence type="ECO:0000313" key="2">
    <source>
        <dbReference type="Proteomes" id="UP001302126"/>
    </source>
</evidence>
<keyword evidence="2" id="KW-1185">Reference proteome</keyword>
<reference evidence="1" key="1">
    <citation type="journal article" date="2023" name="Mol. Phylogenet. Evol.">
        <title>Genome-scale phylogeny and comparative genomics of the fungal order Sordariales.</title>
        <authorList>
            <person name="Hensen N."/>
            <person name="Bonometti L."/>
            <person name="Westerberg I."/>
            <person name="Brannstrom I.O."/>
            <person name="Guillou S."/>
            <person name="Cros-Aarteil S."/>
            <person name="Calhoun S."/>
            <person name="Haridas S."/>
            <person name="Kuo A."/>
            <person name="Mondo S."/>
            <person name="Pangilinan J."/>
            <person name="Riley R."/>
            <person name="LaButti K."/>
            <person name="Andreopoulos B."/>
            <person name="Lipzen A."/>
            <person name="Chen C."/>
            <person name="Yan M."/>
            <person name="Daum C."/>
            <person name="Ng V."/>
            <person name="Clum A."/>
            <person name="Steindorff A."/>
            <person name="Ohm R.A."/>
            <person name="Martin F."/>
            <person name="Silar P."/>
            <person name="Natvig D.O."/>
            <person name="Lalanne C."/>
            <person name="Gautier V."/>
            <person name="Ament-Velasquez S.L."/>
            <person name="Kruys A."/>
            <person name="Hutchinson M.I."/>
            <person name="Powell A.J."/>
            <person name="Barry K."/>
            <person name="Miller A.N."/>
            <person name="Grigoriev I.V."/>
            <person name="Debuchy R."/>
            <person name="Gladieux P."/>
            <person name="Hiltunen Thoren M."/>
            <person name="Johannesson H."/>
        </authorList>
    </citation>
    <scope>NUCLEOTIDE SEQUENCE</scope>
    <source>
        <strain evidence="1">PSN309</strain>
    </source>
</reference>
<reference evidence="1" key="2">
    <citation type="submission" date="2023-05" db="EMBL/GenBank/DDBJ databases">
        <authorList>
            <consortium name="Lawrence Berkeley National Laboratory"/>
            <person name="Steindorff A."/>
            <person name="Hensen N."/>
            <person name="Bonometti L."/>
            <person name="Westerberg I."/>
            <person name="Brannstrom I.O."/>
            <person name="Guillou S."/>
            <person name="Cros-Aarteil S."/>
            <person name="Calhoun S."/>
            <person name="Haridas S."/>
            <person name="Kuo A."/>
            <person name="Mondo S."/>
            <person name="Pangilinan J."/>
            <person name="Riley R."/>
            <person name="Labutti K."/>
            <person name="Andreopoulos B."/>
            <person name="Lipzen A."/>
            <person name="Chen C."/>
            <person name="Yanf M."/>
            <person name="Daum C."/>
            <person name="Ng V."/>
            <person name="Clum A."/>
            <person name="Ohm R."/>
            <person name="Martin F."/>
            <person name="Silar P."/>
            <person name="Natvig D."/>
            <person name="Lalanne C."/>
            <person name="Gautier V."/>
            <person name="Ament-Velasquez S.L."/>
            <person name="Kruys A."/>
            <person name="Hutchinson M.I."/>
            <person name="Powell A.J."/>
            <person name="Barry K."/>
            <person name="Miller A.N."/>
            <person name="Grigoriev I.V."/>
            <person name="Debuchy R."/>
            <person name="Gladieux P."/>
            <person name="Thoren M.H."/>
            <person name="Johannesson H."/>
        </authorList>
    </citation>
    <scope>NUCLEOTIDE SEQUENCE</scope>
    <source>
        <strain evidence="1">PSN309</strain>
    </source>
</reference>
<organism evidence="1 2">
    <name type="scientific">Podospora australis</name>
    <dbReference type="NCBI Taxonomy" id="1536484"/>
    <lineage>
        <taxon>Eukaryota</taxon>
        <taxon>Fungi</taxon>
        <taxon>Dikarya</taxon>
        <taxon>Ascomycota</taxon>
        <taxon>Pezizomycotina</taxon>
        <taxon>Sordariomycetes</taxon>
        <taxon>Sordariomycetidae</taxon>
        <taxon>Sordariales</taxon>
        <taxon>Podosporaceae</taxon>
        <taxon>Podospora</taxon>
    </lineage>
</organism>
<dbReference type="AlphaFoldDB" id="A0AAN6WNL6"/>
<comment type="caution">
    <text evidence="1">The sequence shown here is derived from an EMBL/GenBank/DDBJ whole genome shotgun (WGS) entry which is preliminary data.</text>
</comment>
<name>A0AAN6WNL6_9PEZI</name>
<proteinExistence type="predicted"/>
<dbReference type="EMBL" id="MU864461">
    <property type="protein sequence ID" value="KAK4185126.1"/>
    <property type="molecule type" value="Genomic_DNA"/>
</dbReference>
<sequence>MNPSSFPCQIHHTPALLASCPHKPRWPPSGPASRSSPWIEGAFVSAKDELIKKMKGAKITIDFSKVTSMDDVYREASAIQKQQAKTKTLRGLNKIKPFLTALGDFAATLCHTGLRSSAPGQVHTSTNTGLTVCSGTRYLG</sequence>
<dbReference type="Proteomes" id="UP001302126">
    <property type="component" value="Unassembled WGS sequence"/>
</dbReference>
<evidence type="ECO:0000313" key="1">
    <source>
        <dbReference type="EMBL" id="KAK4185126.1"/>
    </source>
</evidence>
<feature type="non-terminal residue" evidence="1">
    <location>
        <position position="140"/>
    </location>
</feature>
<gene>
    <name evidence="1" type="ORF">QBC35DRAFT_30261</name>
</gene>
<protein>
    <submittedName>
        <fullName evidence="1">Uncharacterized protein</fullName>
    </submittedName>
</protein>
<accession>A0AAN6WNL6</accession>